<proteinExistence type="predicted"/>
<gene>
    <name evidence="1" type="ORF">B7P33_00130</name>
</gene>
<sequence length="108" mass="13450">MILIFRYFFYKDYVGLSVWPFIILRETDLKQDAVLLNHERIHLRQQFELLILPFYLWYGIEWCVGMFKYGDSYQAYRNISFEKEAYAHEMDHAYLKKRRPFSFLRFLK</sequence>
<protein>
    <recommendedName>
        <fullName evidence="3">Peptidase M56 domain-containing protein</fullName>
    </recommendedName>
</protein>
<dbReference type="OrthoDB" id="1027344at2"/>
<reference evidence="1 2" key="1">
    <citation type="submission" date="2017-04" db="EMBL/GenBank/DDBJ databases">
        <title>A new member of the family Flavobacteriaceae isolated from ascidians.</title>
        <authorList>
            <person name="Chen L."/>
        </authorList>
    </citation>
    <scope>NUCLEOTIDE SEQUENCE [LARGE SCALE GENOMIC DNA]</scope>
    <source>
        <strain evidence="1 2">HQA918</strain>
    </source>
</reference>
<dbReference type="AlphaFoldDB" id="A0A2A4G9X2"/>
<comment type="caution">
    <text evidence="1">The sequence shown here is derived from an EMBL/GenBank/DDBJ whole genome shotgun (WGS) entry which is preliminary data.</text>
</comment>
<dbReference type="EMBL" id="NBWU01000001">
    <property type="protein sequence ID" value="PCE65749.1"/>
    <property type="molecule type" value="Genomic_DNA"/>
</dbReference>
<organism evidence="1 2">
    <name type="scientific">Sediminicola luteus</name>
    <dbReference type="NCBI Taxonomy" id="319238"/>
    <lineage>
        <taxon>Bacteria</taxon>
        <taxon>Pseudomonadati</taxon>
        <taxon>Bacteroidota</taxon>
        <taxon>Flavobacteriia</taxon>
        <taxon>Flavobacteriales</taxon>
        <taxon>Flavobacteriaceae</taxon>
        <taxon>Sediminicola</taxon>
    </lineage>
</organism>
<accession>A0A2A4G9X2</accession>
<keyword evidence="2" id="KW-1185">Reference proteome</keyword>
<dbReference type="RefSeq" id="WP_097441279.1">
    <property type="nucleotide sequence ID" value="NZ_NBWU01000001.1"/>
</dbReference>
<evidence type="ECO:0000313" key="2">
    <source>
        <dbReference type="Proteomes" id="UP000219559"/>
    </source>
</evidence>
<evidence type="ECO:0000313" key="1">
    <source>
        <dbReference type="EMBL" id="PCE65749.1"/>
    </source>
</evidence>
<name>A0A2A4G9X2_9FLAO</name>
<evidence type="ECO:0008006" key="3">
    <source>
        <dbReference type="Google" id="ProtNLM"/>
    </source>
</evidence>
<dbReference type="Proteomes" id="UP000219559">
    <property type="component" value="Unassembled WGS sequence"/>
</dbReference>